<evidence type="ECO:0008006" key="4">
    <source>
        <dbReference type="Google" id="ProtNLM"/>
    </source>
</evidence>
<keyword evidence="3" id="KW-1185">Reference proteome</keyword>
<sequence>MFSRGTLGLRRSRPILSPTHMPLPPRPALLDETLRIVARRYRVPPTPAVTPDAQNGHSATALALAIDQARQALAHGDTPRPEIERAFIDALAQLIRGAMREGQGDPAIQAMELRHRVATVREYASLSAGADADRREILAAANAIAHPAKLARMPRGLQADALADVQAAASSGSWTVLADAVQQLRDMPETMGDDPLARGCARLLDSAALTRLQRLDALAADARVRHYQSLWDRNGPRPGSATALRQGTDAQQRGAAVEALAAQALEVLAQRLNASETRTTKARAIDEGAIDERAPDEHASDEHATDERAADDRAANVTAPYRVVTSMRVPPSLPASADRAKSEWDAALLRQSDAIDAATATPAWDLCLLVEAKASVDAASTDLPRLLRGLQLLAHADSNTTYPFKTQQGIVPLRGESLRALPADGPGLADTVLYCCDAPADPSPRLLNAASRMQLLSAPASIAFASQLAQGLPADIETLHPVWHSLLTSPQWAGVLNQYPQLHQVRALMVHTDDLLDAAHTAHL</sequence>
<feature type="region of interest" description="Disordered" evidence="1">
    <location>
        <begin position="1"/>
        <end position="24"/>
    </location>
</feature>
<organism evidence="2 3">
    <name type="scientific">Achromobacter kerstersii</name>
    <dbReference type="NCBI Taxonomy" id="1353890"/>
    <lineage>
        <taxon>Bacteria</taxon>
        <taxon>Pseudomonadati</taxon>
        <taxon>Pseudomonadota</taxon>
        <taxon>Betaproteobacteria</taxon>
        <taxon>Burkholderiales</taxon>
        <taxon>Alcaligenaceae</taxon>
        <taxon>Achromobacter</taxon>
    </lineage>
</organism>
<evidence type="ECO:0000313" key="3">
    <source>
        <dbReference type="Proteomes" id="UP000494269"/>
    </source>
</evidence>
<name>A0A6S6Z7B8_9BURK</name>
<gene>
    <name evidence="2" type="ORF">LMG3441_00440</name>
</gene>
<dbReference type="AlphaFoldDB" id="A0A6S6Z7B8"/>
<reference evidence="2 3" key="1">
    <citation type="submission" date="2020-04" db="EMBL/GenBank/DDBJ databases">
        <authorList>
            <person name="De Canck E."/>
        </authorList>
    </citation>
    <scope>NUCLEOTIDE SEQUENCE [LARGE SCALE GENOMIC DNA]</scope>
    <source>
        <strain evidence="2 3">LMG 3441</strain>
    </source>
</reference>
<evidence type="ECO:0000256" key="1">
    <source>
        <dbReference type="SAM" id="MobiDB-lite"/>
    </source>
</evidence>
<accession>A0A6S6Z7B8</accession>
<proteinExistence type="predicted"/>
<evidence type="ECO:0000313" key="2">
    <source>
        <dbReference type="EMBL" id="CAB3658706.1"/>
    </source>
</evidence>
<feature type="region of interest" description="Disordered" evidence="1">
    <location>
        <begin position="286"/>
        <end position="311"/>
    </location>
</feature>
<protein>
    <recommendedName>
        <fullName evidence="4">3-deoxy-D-arabino-heptulosonate 7-phosphate synthase</fullName>
    </recommendedName>
</protein>
<dbReference type="EMBL" id="CADIJQ010000001">
    <property type="protein sequence ID" value="CAB3658706.1"/>
    <property type="molecule type" value="Genomic_DNA"/>
</dbReference>
<dbReference type="Proteomes" id="UP000494269">
    <property type="component" value="Unassembled WGS sequence"/>
</dbReference>